<evidence type="ECO:0000313" key="6">
    <source>
        <dbReference type="Proteomes" id="UP000887229"/>
    </source>
</evidence>
<dbReference type="GO" id="GO:0000323">
    <property type="term" value="C:lytic vacuole"/>
    <property type="evidence" value="ECO:0007669"/>
    <property type="project" value="TreeGrafter"/>
</dbReference>
<dbReference type="RefSeq" id="XP_046118740.1">
    <property type="nucleotide sequence ID" value="XM_046261222.1"/>
</dbReference>
<comment type="caution">
    <text evidence="5">The sequence shown here is derived from an EMBL/GenBank/DDBJ whole genome shotgun (WGS) entry which is preliminary data.</text>
</comment>
<feature type="compositionally biased region" description="Basic and acidic residues" evidence="4">
    <location>
        <begin position="301"/>
        <end position="324"/>
    </location>
</feature>
<keyword evidence="6" id="KW-1185">Reference proteome</keyword>
<evidence type="ECO:0000256" key="4">
    <source>
        <dbReference type="SAM" id="MobiDB-lite"/>
    </source>
</evidence>
<evidence type="ECO:0000256" key="3">
    <source>
        <dbReference type="ARBA" id="ARBA00023054"/>
    </source>
</evidence>
<proteinExistence type="inferred from homology"/>
<protein>
    <recommendedName>
        <fullName evidence="2">Autophagy-related protein 14</fullName>
    </recommendedName>
</protein>
<feature type="region of interest" description="Disordered" evidence="4">
    <location>
        <begin position="59"/>
        <end position="102"/>
    </location>
</feature>
<reference evidence="5" key="1">
    <citation type="journal article" date="2021" name="IMA Fungus">
        <title>Genomic characterization of three marine fungi, including Emericellopsis atlantica sp. nov. with signatures of a generalist lifestyle and marine biomass degradation.</title>
        <authorList>
            <person name="Hagestad O.C."/>
            <person name="Hou L."/>
            <person name="Andersen J.H."/>
            <person name="Hansen E.H."/>
            <person name="Altermark B."/>
            <person name="Li C."/>
            <person name="Kuhnert E."/>
            <person name="Cox R.J."/>
            <person name="Crous P.W."/>
            <person name="Spatafora J.W."/>
            <person name="Lail K."/>
            <person name="Amirebrahimi M."/>
            <person name="Lipzen A."/>
            <person name="Pangilinan J."/>
            <person name="Andreopoulos W."/>
            <person name="Hayes R.D."/>
            <person name="Ng V."/>
            <person name="Grigoriev I.V."/>
            <person name="Jackson S.A."/>
            <person name="Sutton T.D.S."/>
            <person name="Dobson A.D.W."/>
            <person name="Rama T."/>
        </authorList>
    </citation>
    <scope>NUCLEOTIDE SEQUENCE</scope>
    <source>
        <strain evidence="5">TS7</strain>
    </source>
</reference>
<evidence type="ECO:0000313" key="5">
    <source>
        <dbReference type="EMBL" id="KAG9254816.1"/>
    </source>
</evidence>
<dbReference type="GO" id="GO:0000149">
    <property type="term" value="F:SNARE binding"/>
    <property type="evidence" value="ECO:0007669"/>
    <property type="project" value="TreeGrafter"/>
</dbReference>
<dbReference type="PANTHER" id="PTHR15157">
    <property type="entry name" value="UV RADIATION RESISTANCE-ASSOCIATED GENE PROTEIN"/>
    <property type="match status" value="1"/>
</dbReference>
<dbReference type="AlphaFoldDB" id="A0A9P7ZMT1"/>
<name>A0A9P7ZMT1_9HYPO</name>
<dbReference type="EMBL" id="MU251253">
    <property type="protein sequence ID" value="KAG9254816.1"/>
    <property type="molecule type" value="Genomic_DNA"/>
</dbReference>
<dbReference type="GO" id="GO:0005768">
    <property type="term" value="C:endosome"/>
    <property type="evidence" value="ECO:0007669"/>
    <property type="project" value="TreeGrafter"/>
</dbReference>
<dbReference type="GO" id="GO:0032991">
    <property type="term" value="C:protein-containing complex"/>
    <property type="evidence" value="ECO:0007669"/>
    <property type="project" value="UniProtKB-ARBA"/>
</dbReference>
<dbReference type="Proteomes" id="UP000887229">
    <property type="component" value="Unassembled WGS sequence"/>
</dbReference>
<feature type="compositionally biased region" description="Basic residues" evidence="4">
    <location>
        <begin position="78"/>
        <end position="88"/>
    </location>
</feature>
<feature type="compositionally biased region" description="Basic and acidic residues" evidence="4">
    <location>
        <begin position="556"/>
        <end position="565"/>
    </location>
</feature>
<keyword evidence="3" id="KW-0175">Coiled coil</keyword>
<feature type="region of interest" description="Disordered" evidence="4">
    <location>
        <begin position="536"/>
        <end position="573"/>
    </location>
</feature>
<feature type="region of interest" description="Disordered" evidence="4">
    <location>
        <begin position="292"/>
        <end position="333"/>
    </location>
</feature>
<evidence type="ECO:0000256" key="2">
    <source>
        <dbReference type="ARBA" id="ARBA00013807"/>
    </source>
</evidence>
<feature type="compositionally biased region" description="Basic and acidic residues" evidence="4">
    <location>
        <begin position="64"/>
        <end position="77"/>
    </location>
</feature>
<comment type="similarity">
    <text evidence="1">Belongs to the ATG14 family.</text>
</comment>
<accession>A0A9P7ZMT1</accession>
<evidence type="ECO:0000256" key="1">
    <source>
        <dbReference type="ARBA" id="ARBA00009574"/>
    </source>
</evidence>
<dbReference type="PANTHER" id="PTHR15157:SF5">
    <property type="entry name" value="UV RADIATION RESISTANCE-ASSOCIATED GENE PROTEIN"/>
    <property type="match status" value="1"/>
</dbReference>
<dbReference type="GeneID" id="70292125"/>
<dbReference type="OrthoDB" id="72772at2759"/>
<dbReference type="InterPro" id="IPR018791">
    <property type="entry name" value="UV_resistance/autophagy_Atg14"/>
</dbReference>
<gene>
    <name evidence="5" type="ORF">F5Z01DRAFT_621761</name>
</gene>
<sequence length="589" mass="66213">MSTLSEHRRPRLLPHNRKLRHLTSLSLRNLTFTHAHTSTTDDDALPTPRLDTLAEVAHTVQHSRSSENLRASSDKASKKAKRPARPRRTSLNLGSGPSQRQKTLEEAVNAVVGDVFFTLHVPGDDEPVYISETRTRSANFNFNGFDLSHVSKTSSRTPIISIHLYARRPKSQEWLFLLAQQVDLRQLNFIGTLLDRRFPPNALVFHLQDGIYSLDFPNRISEPVNKAPKVNTASYNVLMKLSNLEASIEDAIRTQRKIAGQINDILEARPKDESGVAEEGVKLASKYISTQTRANASARKRRDDLRDSLRRRRDAIQEGRRIQQDAEADMSSSRSKLELNLDLVRETEVKIHGQRRRICADLASILPIQPIPDAPPLSFSICGIPVPNSVYNAATARSINEDVLSAGLGLVTMLTRHLQFYLGHSLPYPLFPYGSRSHTVDNISTSIASSREFPLYLPRGGSATGQWRFEYGWFLLNKDIEALCESQGLRVVDIRHSLPNLKYLLYVMCGGGEEVPERKRGGVRGLWAARMGLHLGTDDQESGRPQRRGSFESVDEQPKLRENGHKSLPFEGERFTLRTKGLRENVSSS</sequence>
<feature type="compositionally biased region" description="Polar residues" evidence="4">
    <location>
        <begin position="91"/>
        <end position="101"/>
    </location>
</feature>
<organism evidence="5 6">
    <name type="scientific">Emericellopsis atlantica</name>
    <dbReference type="NCBI Taxonomy" id="2614577"/>
    <lineage>
        <taxon>Eukaryota</taxon>
        <taxon>Fungi</taxon>
        <taxon>Dikarya</taxon>
        <taxon>Ascomycota</taxon>
        <taxon>Pezizomycotina</taxon>
        <taxon>Sordariomycetes</taxon>
        <taxon>Hypocreomycetidae</taxon>
        <taxon>Hypocreales</taxon>
        <taxon>Bionectriaceae</taxon>
        <taxon>Emericellopsis</taxon>
    </lineage>
</organism>
<dbReference type="Pfam" id="PF10186">
    <property type="entry name" value="ATG14"/>
    <property type="match status" value="1"/>
</dbReference>
<dbReference type="GO" id="GO:0035493">
    <property type="term" value="P:SNARE complex assembly"/>
    <property type="evidence" value="ECO:0007669"/>
    <property type="project" value="TreeGrafter"/>
</dbReference>